<accession>A0A0C3BI14</accession>
<dbReference type="EMBL" id="KN824281">
    <property type="protein sequence ID" value="KIM31759.1"/>
    <property type="molecule type" value="Genomic_DNA"/>
</dbReference>
<dbReference type="GO" id="GO:0005634">
    <property type="term" value="C:nucleus"/>
    <property type="evidence" value="ECO:0007669"/>
    <property type="project" value="TreeGrafter"/>
</dbReference>
<dbReference type="HOGENOM" id="CLU_031395_0_0_1"/>
<gene>
    <name evidence="2" type="ORF">M408DRAFT_39522</name>
</gene>
<feature type="non-terminal residue" evidence="2">
    <location>
        <position position="283"/>
    </location>
</feature>
<dbReference type="OrthoDB" id="5953249at2759"/>
<dbReference type="Pfam" id="PF21762">
    <property type="entry name" value="DEDDh_C"/>
    <property type="match status" value="1"/>
</dbReference>
<name>A0A0C3BI14_SERVB</name>
<organism evidence="2 3">
    <name type="scientific">Serendipita vermifera MAFF 305830</name>
    <dbReference type="NCBI Taxonomy" id="933852"/>
    <lineage>
        <taxon>Eukaryota</taxon>
        <taxon>Fungi</taxon>
        <taxon>Dikarya</taxon>
        <taxon>Basidiomycota</taxon>
        <taxon>Agaricomycotina</taxon>
        <taxon>Agaricomycetes</taxon>
        <taxon>Sebacinales</taxon>
        <taxon>Serendipitaceae</taxon>
        <taxon>Serendipita</taxon>
    </lineage>
</organism>
<protein>
    <recommendedName>
        <fullName evidence="1">Gfd2/YDR514C-like C-terminal domain-containing protein</fullName>
    </recommendedName>
</protein>
<dbReference type="AlphaFoldDB" id="A0A0C3BI14"/>
<evidence type="ECO:0000313" key="3">
    <source>
        <dbReference type="Proteomes" id="UP000054097"/>
    </source>
</evidence>
<feature type="domain" description="Gfd2/YDR514C-like C-terminal" evidence="1">
    <location>
        <begin position="158"/>
        <end position="282"/>
    </location>
</feature>
<reference evidence="2 3" key="1">
    <citation type="submission" date="2014-04" db="EMBL/GenBank/DDBJ databases">
        <authorList>
            <consortium name="DOE Joint Genome Institute"/>
            <person name="Kuo A."/>
            <person name="Zuccaro A."/>
            <person name="Kohler A."/>
            <person name="Nagy L.G."/>
            <person name="Floudas D."/>
            <person name="Copeland A."/>
            <person name="Barry K.W."/>
            <person name="Cichocki N."/>
            <person name="Veneault-Fourrey C."/>
            <person name="LaButti K."/>
            <person name="Lindquist E.A."/>
            <person name="Lipzen A."/>
            <person name="Lundell T."/>
            <person name="Morin E."/>
            <person name="Murat C."/>
            <person name="Sun H."/>
            <person name="Tunlid A."/>
            <person name="Henrissat B."/>
            <person name="Grigoriev I.V."/>
            <person name="Hibbett D.S."/>
            <person name="Martin F."/>
            <person name="Nordberg H.P."/>
            <person name="Cantor M.N."/>
            <person name="Hua S.X."/>
        </authorList>
    </citation>
    <scope>NUCLEOTIDE SEQUENCE [LARGE SCALE GENOMIC DNA]</scope>
    <source>
        <strain evidence="2 3">MAFF 305830</strain>
    </source>
</reference>
<dbReference type="PANTHER" id="PTHR28083:SF1">
    <property type="entry name" value="GOOD FOR FULL DBP5 ACTIVITY PROTEIN 2"/>
    <property type="match status" value="1"/>
</dbReference>
<dbReference type="STRING" id="933852.A0A0C3BI14"/>
<dbReference type="Proteomes" id="UP000054097">
    <property type="component" value="Unassembled WGS sequence"/>
</dbReference>
<reference evidence="3" key="2">
    <citation type="submission" date="2015-01" db="EMBL/GenBank/DDBJ databases">
        <title>Evolutionary Origins and Diversification of the Mycorrhizal Mutualists.</title>
        <authorList>
            <consortium name="DOE Joint Genome Institute"/>
            <consortium name="Mycorrhizal Genomics Consortium"/>
            <person name="Kohler A."/>
            <person name="Kuo A."/>
            <person name="Nagy L.G."/>
            <person name="Floudas D."/>
            <person name="Copeland A."/>
            <person name="Barry K.W."/>
            <person name="Cichocki N."/>
            <person name="Veneault-Fourrey C."/>
            <person name="LaButti K."/>
            <person name="Lindquist E.A."/>
            <person name="Lipzen A."/>
            <person name="Lundell T."/>
            <person name="Morin E."/>
            <person name="Murat C."/>
            <person name="Riley R."/>
            <person name="Ohm R."/>
            <person name="Sun H."/>
            <person name="Tunlid A."/>
            <person name="Henrissat B."/>
            <person name="Grigoriev I.V."/>
            <person name="Hibbett D.S."/>
            <person name="Martin F."/>
        </authorList>
    </citation>
    <scope>NUCLEOTIDE SEQUENCE [LARGE SCALE GENOMIC DNA]</scope>
    <source>
        <strain evidence="3">MAFF 305830</strain>
    </source>
</reference>
<evidence type="ECO:0000259" key="1">
    <source>
        <dbReference type="Pfam" id="PF21762"/>
    </source>
</evidence>
<dbReference type="PANTHER" id="PTHR28083">
    <property type="entry name" value="GOOD FOR FULL DBP5 ACTIVITY PROTEIN 2"/>
    <property type="match status" value="1"/>
</dbReference>
<evidence type="ECO:0000313" key="2">
    <source>
        <dbReference type="EMBL" id="KIM31759.1"/>
    </source>
</evidence>
<dbReference type="InterPro" id="IPR040151">
    <property type="entry name" value="Gfd2/YDR514C-like"/>
</dbReference>
<dbReference type="InterPro" id="IPR048519">
    <property type="entry name" value="Gfd2/YDR514C-like_C"/>
</dbReference>
<keyword evidence="3" id="KW-1185">Reference proteome</keyword>
<sequence length="283" mass="32586">MADYNLVDPQSGWEYDLHSVYAAYIGHFQHHGIDWWNKTWGMYFDSFDHFLEFGWPIVVITDVYQPHDAHIVTTAKHIHAFLKMIRTRFGEEFDLLKSITKIQPFETRQRNMRHIDDISFYKKMYATLPGAALAARKERILSGDPHAIRELWNAKDKTFLAIDFEWSEKSPTTCLEFGYAALRSRHVASLGTWPPVPEDNYRLGHLVVSEHVDTIINKRFPTHPRSYSFGKSQFVSKKVLGPIVQTIVDSLASPDSDSQANELVLVAHGISGDLERLSDLKIR</sequence>
<proteinExistence type="predicted"/>